<evidence type="ECO:0000256" key="1">
    <source>
        <dbReference type="SAM" id="MobiDB-lite"/>
    </source>
</evidence>
<evidence type="ECO:0000259" key="2">
    <source>
        <dbReference type="Pfam" id="PF15262"/>
    </source>
</evidence>
<feature type="compositionally biased region" description="Low complexity" evidence="1">
    <location>
        <begin position="387"/>
        <end position="397"/>
    </location>
</feature>
<dbReference type="PANTHER" id="PTHR47743:SF2">
    <property type="entry name" value="ACROSOMAL PROTEIN KIAA1210"/>
    <property type="match status" value="1"/>
</dbReference>
<feature type="compositionally biased region" description="Basic and acidic residues" evidence="1">
    <location>
        <begin position="1507"/>
        <end position="1517"/>
    </location>
</feature>
<name>A0A833ZDW9_9CHIR</name>
<feature type="compositionally biased region" description="Polar residues" evidence="1">
    <location>
        <begin position="1650"/>
        <end position="1663"/>
    </location>
</feature>
<feature type="compositionally biased region" description="Polar residues" evidence="1">
    <location>
        <begin position="376"/>
        <end position="385"/>
    </location>
</feature>
<evidence type="ECO:0000313" key="4">
    <source>
        <dbReference type="Proteomes" id="UP000664940"/>
    </source>
</evidence>
<feature type="compositionally biased region" description="Basic and acidic residues" evidence="1">
    <location>
        <begin position="1734"/>
        <end position="1747"/>
    </location>
</feature>
<feature type="compositionally biased region" description="Basic and acidic residues" evidence="1">
    <location>
        <begin position="787"/>
        <end position="799"/>
    </location>
</feature>
<organism evidence="3 4">
    <name type="scientific">Phyllostomus discolor</name>
    <name type="common">pale spear-nosed bat</name>
    <dbReference type="NCBI Taxonomy" id="89673"/>
    <lineage>
        <taxon>Eukaryota</taxon>
        <taxon>Metazoa</taxon>
        <taxon>Chordata</taxon>
        <taxon>Craniata</taxon>
        <taxon>Vertebrata</taxon>
        <taxon>Euteleostomi</taxon>
        <taxon>Mammalia</taxon>
        <taxon>Eutheria</taxon>
        <taxon>Laurasiatheria</taxon>
        <taxon>Chiroptera</taxon>
        <taxon>Yangochiroptera</taxon>
        <taxon>Phyllostomidae</taxon>
        <taxon>Phyllostominae</taxon>
        <taxon>Phyllostomus</taxon>
    </lineage>
</organism>
<gene>
    <name evidence="3" type="ORF">HJG60_007221</name>
</gene>
<evidence type="ECO:0000313" key="3">
    <source>
        <dbReference type="EMBL" id="KAF6090707.1"/>
    </source>
</evidence>
<feature type="region of interest" description="Disordered" evidence="1">
    <location>
        <begin position="288"/>
        <end position="449"/>
    </location>
</feature>
<feature type="compositionally biased region" description="Polar residues" evidence="1">
    <location>
        <begin position="1258"/>
        <end position="1275"/>
    </location>
</feature>
<feature type="compositionally biased region" description="Polar residues" evidence="1">
    <location>
        <begin position="834"/>
        <end position="859"/>
    </location>
</feature>
<accession>A0A833ZDW9</accession>
<feature type="compositionally biased region" description="Basic and acidic residues" evidence="1">
    <location>
        <begin position="1603"/>
        <end position="1614"/>
    </location>
</feature>
<protein>
    <submittedName>
        <fullName evidence="3">KIAA1210</fullName>
    </submittedName>
</protein>
<comment type="caution">
    <text evidence="3">The sequence shown here is derived from an EMBL/GenBank/DDBJ whole genome shotgun (WGS) entry which is preliminary data.</text>
</comment>
<feature type="domain" description="DUF4592" evidence="2">
    <location>
        <begin position="264"/>
        <end position="331"/>
    </location>
</feature>
<feature type="compositionally biased region" description="Polar residues" evidence="1">
    <location>
        <begin position="288"/>
        <end position="314"/>
    </location>
</feature>
<dbReference type="EMBL" id="JABVXQ010000009">
    <property type="protein sequence ID" value="KAF6090707.1"/>
    <property type="molecule type" value="Genomic_DNA"/>
</dbReference>
<feature type="region of interest" description="Disordered" evidence="1">
    <location>
        <begin position="123"/>
        <end position="190"/>
    </location>
</feature>
<feature type="region of interest" description="Disordered" evidence="1">
    <location>
        <begin position="1245"/>
        <end position="1311"/>
    </location>
</feature>
<dbReference type="PANTHER" id="PTHR47743">
    <property type="entry name" value="KIAA1210 / KIAA1211 FAMILY MEMBER"/>
    <property type="match status" value="1"/>
</dbReference>
<feature type="compositionally biased region" description="Basic and acidic residues" evidence="1">
    <location>
        <begin position="168"/>
        <end position="177"/>
    </location>
</feature>
<feature type="compositionally biased region" description="Polar residues" evidence="1">
    <location>
        <begin position="1616"/>
        <end position="1639"/>
    </location>
</feature>
<feature type="compositionally biased region" description="Basic and acidic residues" evidence="1">
    <location>
        <begin position="716"/>
        <end position="733"/>
    </location>
</feature>
<feature type="region of interest" description="Disordered" evidence="1">
    <location>
        <begin position="1734"/>
        <end position="1766"/>
    </location>
</feature>
<feature type="compositionally biased region" description="Polar residues" evidence="1">
    <location>
        <begin position="689"/>
        <end position="702"/>
    </location>
</feature>
<dbReference type="InterPro" id="IPR026713">
    <property type="entry name" value="CRACD-like"/>
</dbReference>
<sequence>MLLGCPVNPSSSAGVVWKSFYLEAWFERAQENKNDPVIDESLSESSGSVEVLDTSDEDRWLQKKMPIRPSLVTSGGKKKSKFKAFKDFFGKKKKREPVDVYRGRSLKSSFSSLHFNNSSLNLVQEGQQSKSKVKGNMETKSLSHESTFTLDPEPEMPASKTNPSPELQRGRSLERSHVSRTLSSAGGMSRAVSGTLHEVVPHYVSRTGIWVSGSKITEIPPMRSQQPSIRPPVTGSETICKDFEKISVGAQPPKTPRKALSQKILSLKSSFEPSSGPIRSQSLTTFAVPTSPSSTQLPIGFSTPATTQDCLDSSASEHKMALNPQKQKKKKNPEVTVKPKQEELSFPLVSEEKTKTKPKATYEKKPPKDSAGPLAQEQSNNTEISKTTDQATKTDAAGSQGYSAYGRQSGKKGSSASEKIESRPRGRSSKKSSRKLDLGNRAESPSAYKIARDSHFWRLPLEKQVAEQPIALQAEATTPQELLSDKNYMERRKAGLDYETRKASLSHPIPKHMKASMISGPSQYHEEGASGTKSEARASLLSVVESPSTAQEDVMFSVAGEAQVCMGTSHIRSEEEDASSFDSQSVKLKMESAQNISNICKKKPSGNVLQAFPASILGMASDLPERSISVERLPPRSLSRSLGKPEAKEVSSDADSTSEMESGSEQPLAPGYFLQSSGDPEDDEEGFAESNSFIGKLSSSHEQLAPSRASWALGEPEDKVSTESNRYFEKYSTAKDWSSSEEDLPPRHPSRSLGKPKAEEVSSDADSTSEMERGFEQQLTPGYFLHSSEEPKDEKRFSDSESASEKGGSSKQQLAPSYAFQSLGEPEDDEEGFTESSSFVGKLSSSHEQLAPSCASQSLGEPKDEVSTESNSYLEKYSTAKDWSSSEEDLPPRHPSLAPGKPKDQKEVFSVTKNTAEEWGVSVEQVPPRRLPQPFVRPFVQQQLPTGSVNTSSEWVPMPSRHIYQPWLKPKPKQQASASPESAALEWAIAMEPLPPRVSSRRQLRRKVEQPVSSGPEIATIEGITSMEPPPPGTHSQPLVKPISEQEISAGPESTVVEGRISMEPLPPKLLAQPVMSPKVEENVFLGSEGAEKVVSVEPSFSEYCPECLTNPEAQHIVSENTADNEGMFVELLPPKCPCQPLVKLNVQPENTTCDSGSASKEWSSPMEVMPSRHTFYPYVNTSFEQPSAGPKSTAVEWGIPMEPLLPRMPSQPLMRPVAQQKVFEHSLSAHAQWSGLVEPIRPTYTSQPRVSPKFEQQAYTGPESTVAESSSLTEPLQPRLPSEALRKPISTGPESVANDRDTSTELPPPRHWSIVRHKVQKMSPRFEKAAVERVISGRAQPPKYPIHFLNFEAQEVSSDLQNTAVERGMSKKSLLTRGPSQSFVKYMAQHIFSESSDKEQQVYVDPLASNQPSKSLLGPKVEHQVMSGWESADIEGGVSSKLLPTKGPLQSLERPENPQEVFSYSESAPVKWSCPREQWPPRYLSQTYGEFEHKQEVSSVSQSSLEEWRCSEEQQPSRDTFQAEGGAEFQPQILSTGSVSVPIECSSAEHHLPPRQPFQAFAGPEYEQVYSSSMSAAAKATIFESDPSSCSLPKGPASPNETIKHSQGSEDLIKNTPTSATKPVKSTVTPAWPTSISGDSYPKEEVLESSDQNDGCSSLSTSEADVENLFGVRLRRIPSSQKYKSKEQEHFTKLPSPSLGPVSTSVGGEPQIRSASKGLLHTEENLTAISDFAEKQESKPKSDSMPKKQPAYKIPGKADRQSDYATSEPAWITLAKQKQRKFQTEITMEELKASTGAGPETETKVASYEGAGCVPQNQPRKIFTSDVNRQEIEQMALPKSTDPGFENQKIFQVPAMRKETRHSSAHPATFQEPAEPVWFSMAKKKAKAWSYITEIMQ</sequence>
<reference evidence="3 4" key="1">
    <citation type="journal article" date="2020" name="Nature">
        <title>Six reference-quality genomes reveal evolution of bat adaptations.</title>
        <authorList>
            <person name="Jebb D."/>
            <person name="Huang Z."/>
            <person name="Pippel M."/>
            <person name="Hughes G.M."/>
            <person name="Lavrichenko K."/>
            <person name="Devanna P."/>
            <person name="Winkler S."/>
            <person name="Jermiin L.S."/>
            <person name="Skirmuntt E.C."/>
            <person name="Katzourakis A."/>
            <person name="Burkitt-Gray L."/>
            <person name="Ray D.A."/>
            <person name="Sullivan K.A.M."/>
            <person name="Roscito J.G."/>
            <person name="Kirilenko B.M."/>
            <person name="Davalos L.M."/>
            <person name="Corthals A.P."/>
            <person name="Power M.L."/>
            <person name="Jones G."/>
            <person name="Ransome R.D."/>
            <person name="Dechmann D.K.N."/>
            <person name="Locatelli A.G."/>
            <person name="Puechmaille S.J."/>
            <person name="Fedrigo O."/>
            <person name="Jarvis E.D."/>
            <person name="Hiller M."/>
            <person name="Vernes S.C."/>
            <person name="Myers E.W."/>
            <person name="Teeling E.C."/>
        </authorList>
    </citation>
    <scope>NUCLEOTIDE SEQUENCE [LARGE SCALE GENOMIC DNA]</scope>
    <source>
        <strain evidence="3">Bat1K_MPI-CBG_1</strain>
    </source>
</reference>
<feature type="region of interest" description="Disordered" evidence="1">
    <location>
        <begin position="1506"/>
        <end position="1535"/>
    </location>
</feature>
<dbReference type="Pfam" id="PF15262">
    <property type="entry name" value="DUF4592"/>
    <property type="match status" value="1"/>
</dbReference>
<feature type="region of interest" description="Disordered" evidence="1">
    <location>
        <begin position="1680"/>
        <end position="1712"/>
    </location>
</feature>
<feature type="region of interest" description="Disordered" evidence="1">
    <location>
        <begin position="1586"/>
        <end position="1663"/>
    </location>
</feature>
<feature type="compositionally biased region" description="Basic and acidic residues" evidence="1">
    <location>
        <begin position="350"/>
        <end position="368"/>
    </location>
</feature>
<feature type="region of interest" description="Disordered" evidence="1">
    <location>
        <begin position="631"/>
        <end position="908"/>
    </location>
</feature>
<dbReference type="Proteomes" id="UP000664940">
    <property type="component" value="Unassembled WGS sequence"/>
</dbReference>
<feature type="compositionally biased region" description="Polar residues" evidence="1">
    <location>
        <begin position="653"/>
        <end position="665"/>
    </location>
</feature>
<proteinExistence type="predicted"/>
<dbReference type="InterPro" id="IPR028030">
    <property type="entry name" value="DUF4592"/>
</dbReference>